<dbReference type="PANTHER" id="PTHR34987:SF4">
    <property type="entry name" value="ALPHA-L-RHAMNOSIDASE C-TERMINAL DOMAIN-CONTAINING PROTEIN"/>
    <property type="match status" value="1"/>
</dbReference>
<dbReference type="Pfam" id="PF12899">
    <property type="entry name" value="Glyco_hydro_100"/>
    <property type="match status" value="1"/>
</dbReference>
<dbReference type="Gene3D" id="1.50.10.10">
    <property type="match status" value="1"/>
</dbReference>
<evidence type="ECO:0000256" key="2">
    <source>
        <dbReference type="ARBA" id="ARBA00007671"/>
    </source>
</evidence>
<dbReference type="GO" id="GO:0033926">
    <property type="term" value="F:endo-alpha-N-acetylgalactosaminidase activity"/>
    <property type="evidence" value="ECO:0007669"/>
    <property type="project" value="InterPro"/>
</dbReference>
<dbReference type="AlphaFoldDB" id="D2QZW5"/>
<dbReference type="InterPro" id="IPR012341">
    <property type="entry name" value="6hp_glycosidase-like_sf"/>
</dbReference>
<keyword evidence="9" id="KW-1185">Reference proteome</keyword>
<evidence type="ECO:0000256" key="1">
    <source>
        <dbReference type="ARBA" id="ARBA00000094"/>
    </source>
</evidence>
<evidence type="ECO:0000256" key="3">
    <source>
        <dbReference type="ARBA" id="ARBA00012758"/>
    </source>
</evidence>
<evidence type="ECO:0000313" key="9">
    <source>
        <dbReference type="Proteomes" id="UP000001887"/>
    </source>
</evidence>
<dbReference type="GO" id="GO:0004564">
    <property type="term" value="F:beta-fructofuranosidase activity"/>
    <property type="evidence" value="ECO:0007669"/>
    <property type="project" value="UniProtKB-EC"/>
</dbReference>
<keyword evidence="5" id="KW-0119">Carbohydrate metabolism</keyword>
<accession>D2QZW5</accession>
<evidence type="ECO:0000256" key="6">
    <source>
        <dbReference type="ARBA" id="ARBA00023295"/>
    </source>
</evidence>
<reference evidence="8 9" key="1">
    <citation type="journal article" date="2009" name="Stand. Genomic Sci.">
        <title>Complete genome sequence of Pirellula staleyi type strain (ATCC 27377).</title>
        <authorList>
            <person name="Clum A."/>
            <person name="Tindall B.J."/>
            <person name="Sikorski J."/>
            <person name="Ivanova N."/>
            <person name="Mavrommatis K."/>
            <person name="Lucas S."/>
            <person name="Glavina del Rio T."/>
            <person name="Nolan M."/>
            <person name="Chen F."/>
            <person name="Tice H."/>
            <person name="Pitluck S."/>
            <person name="Cheng J.F."/>
            <person name="Chertkov O."/>
            <person name="Brettin T."/>
            <person name="Han C."/>
            <person name="Detter J.C."/>
            <person name="Kuske C."/>
            <person name="Bruce D."/>
            <person name="Goodwin L."/>
            <person name="Ovchinikova G."/>
            <person name="Pati A."/>
            <person name="Mikhailova N."/>
            <person name="Chen A."/>
            <person name="Palaniappan K."/>
            <person name="Land M."/>
            <person name="Hauser L."/>
            <person name="Chang Y.J."/>
            <person name="Jeffries C.D."/>
            <person name="Chain P."/>
            <person name="Rohde M."/>
            <person name="Goker M."/>
            <person name="Bristow J."/>
            <person name="Eisen J.A."/>
            <person name="Markowitz V."/>
            <person name="Hugenholtz P."/>
            <person name="Kyrpides N.C."/>
            <person name="Klenk H.P."/>
            <person name="Lapidus A."/>
        </authorList>
    </citation>
    <scope>NUCLEOTIDE SEQUENCE [LARGE SCALE GENOMIC DNA]</scope>
    <source>
        <strain evidence="9">ATCC 27377 / DSM 6068 / ICPB 4128</strain>
    </source>
</reference>
<keyword evidence="6" id="KW-0326">Glycosidase</keyword>
<dbReference type="InterPro" id="IPR035396">
    <property type="entry name" value="Bac_rhamnosid6H"/>
</dbReference>
<evidence type="ECO:0000259" key="7">
    <source>
        <dbReference type="Pfam" id="PF17389"/>
    </source>
</evidence>
<keyword evidence="4" id="KW-0378">Hydrolase</keyword>
<dbReference type="InterPro" id="IPR024746">
    <property type="entry name" value="Glyco_hydro_100"/>
</dbReference>
<name>D2QZW5_PIRSD</name>
<dbReference type="HOGENOM" id="CLU_652020_0_0_0"/>
<comment type="similarity">
    <text evidence="2">Belongs to the glycosyl hydrolase 100 family.</text>
</comment>
<organism evidence="8 9">
    <name type="scientific">Pirellula staleyi (strain ATCC 27377 / DSM 6068 / ICPB 4128)</name>
    <name type="common">Pirella staleyi</name>
    <dbReference type="NCBI Taxonomy" id="530564"/>
    <lineage>
        <taxon>Bacteria</taxon>
        <taxon>Pseudomonadati</taxon>
        <taxon>Planctomycetota</taxon>
        <taxon>Planctomycetia</taxon>
        <taxon>Pirellulales</taxon>
        <taxon>Pirellulaceae</taxon>
        <taxon>Pirellula</taxon>
    </lineage>
</organism>
<dbReference type="SUPFAM" id="SSF48208">
    <property type="entry name" value="Six-hairpin glycosidases"/>
    <property type="match status" value="1"/>
</dbReference>
<dbReference type="STRING" id="530564.Psta_1924"/>
<proteinExistence type="inferred from homology"/>
<dbReference type="EC" id="3.2.1.26" evidence="3"/>
<gene>
    <name evidence="8" type="ordered locus">Psta_1924</name>
</gene>
<dbReference type="PANTHER" id="PTHR34987">
    <property type="entry name" value="C, PUTATIVE (AFU_ORTHOLOGUE AFUA_3G02880)-RELATED"/>
    <property type="match status" value="1"/>
</dbReference>
<dbReference type="InterPro" id="IPR008928">
    <property type="entry name" value="6-hairpin_glycosidase_sf"/>
</dbReference>
<dbReference type="Pfam" id="PF17389">
    <property type="entry name" value="Bac_rhamnosid6H"/>
    <property type="match status" value="1"/>
</dbReference>
<sequence>MSRILFQPGEYQELTLAERDLLARAYREADATLRRNITPAGFSACSLADNESYGTDENYRSVWARDGAKTVIWSLDIDDAEMRRCQAQTLRTLLAHRSPSGQIPANVHIESGQPDYAGVGNISSIDSGLWLIIAVWRHANETGDWSIIHDHAAELQRSMDWLAAHDSNNCGLLEIPEAGDWTDLFARSYHILYDEILWYRSLVCYSNIVAHLGHVERAAEYRKMSLRVRELINANFWPSTNPNSPLRSRFANAQTALGDARYLVAQLTPFSFSWRCDVYANLLAFTMHDLVSERQAMMTFRFLWGVGVNMPHPVRNLYPTVHAGDPEWRDYFTVNLLNLPDHYHNGGIWPLIGGVWVRYIHKLGLRELARREMVKLALLCQMGVKHEWEFNEWHHGVTGRPMGKAYQAWSAASFIQACHDLQLPVDRLEHHE</sequence>
<dbReference type="OrthoDB" id="9763537at2"/>
<dbReference type="Proteomes" id="UP000001887">
    <property type="component" value="Chromosome"/>
</dbReference>
<protein>
    <recommendedName>
        <fullName evidence="3">beta-fructofuranosidase</fullName>
        <ecNumber evidence="3">3.2.1.26</ecNumber>
    </recommendedName>
</protein>
<comment type="catalytic activity">
    <reaction evidence="1">
        <text>Hydrolysis of terminal non-reducing beta-D-fructofuranoside residues in beta-D-fructofuranosides.</text>
        <dbReference type="EC" id="3.2.1.26"/>
    </reaction>
</comment>
<dbReference type="KEGG" id="psl:Psta_1924"/>
<evidence type="ECO:0000313" key="8">
    <source>
        <dbReference type="EMBL" id="ADB16598.1"/>
    </source>
</evidence>
<dbReference type="eggNOG" id="COG3408">
    <property type="taxonomic scope" value="Bacteria"/>
</dbReference>
<evidence type="ECO:0000256" key="4">
    <source>
        <dbReference type="ARBA" id="ARBA00022801"/>
    </source>
</evidence>
<dbReference type="EMBL" id="CP001848">
    <property type="protein sequence ID" value="ADB16598.1"/>
    <property type="molecule type" value="Genomic_DNA"/>
</dbReference>
<feature type="domain" description="Alpha-L-rhamnosidase six-hairpin glycosidase" evidence="7">
    <location>
        <begin position="82"/>
        <end position="241"/>
    </location>
</feature>
<evidence type="ECO:0000256" key="5">
    <source>
        <dbReference type="ARBA" id="ARBA00023277"/>
    </source>
</evidence>
<dbReference type="GO" id="GO:0005975">
    <property type="term" value="P:carbohydrate metabolic process"/>
    <property type="evidence" value="ECO:0007669"/>
    <property type="project" value="InterPro"/>
</dbReference>